<evidence type="ECO:0000313" key="1">
    <source>
        <dbReference type="EMBL" id="SVE64532.1"/>
    </source>
</evidence>
<gene>
    <name evidence="1" type="ORF">METZ01_LOCUS517386</name>
</gene>
<reference evidence="1" key="1">
    <citation type="submission" date="2018-05" db="EMBL/GenBank/DDBJ databases">
        <authorList>
            <person name="Lanie J.A."/>
            <person name="Ng W.-L."/>
            <person name="Kazmierczak K.M."/>
            <person name="Andrzejewski T.M."/>
            <person name="Davidsen T.M."/>
            <person name="Wayne K.J."/>
            <person name="Tettelin H."/>
            <person name="Glass J.I."/>
            <person name="Rusch D."/>
            <person name="Podicherti R."/>
            <person name="Tsui H.-C.T."/>
            <person name="Winkler M.E."/>
        </authorList>
    </citation>
    <scope>NUCLEOTIDE SEQUENCE</scope>
</reference>
<name>A0A383F5S8_9ZZZZ</name>
<proteinExistence type="predicted"/>
<sequence length="50" mass="5796">MPLDKELVGRSGEIESSTILVYGTRESIVLIETCRILKEKIPRVFLHYVY</sequence>
<accession>A0A383F5S8</accession>
<feature type="non-terminal residue" evidence="1">
    <location>
        <position position="50"/>
    </location>
</feature>
<protein>
    <submittedName>
        <fullName evidence="1">Uncharacterized protein</fullName>
    </submittedName>
</protein>
<dbReference type="EMBL" id="UINC01231823">
    <property type="protein sequence ID" value="SVE64532.1"/>
    <property type="molecule type" value="Genomic_DNA"/>
</dbReference>
<organism evidence="1">
    <name type="scientific">marine metagenome</name>
    <dbReference type="NCBI Taxonomy" id="408172"/>
    <lineage>
        <taxon>unclassified sequences</taxon>
        <taxon>metagenomes</taxon>
        <taxon>ecological metagenomes</taxon>
    </lineage>
</organism>
<dbReference type="AlphaFoldDB" id="A0A383F5S8"/>